<feature type="domain" description="VOC" evidence="1">
    <location>
        <begin position="8"/>
        <end position="124"/>
    </location>
</feature>
<dbReference type="Proteomes" id="UP000030403">
    <property type="component" value="Unassembled WGS sequence"/>
</dbReference>
<reference evidence="2 3" key="1">
    <citation type="submission" date="2013-08" db="EMBL/GenBank/DDBJ databases">
        <authorList>
            <person name="Huang J."/>
            <person name="Wang G."/>
        </authorList>
    </citation>
    <scope>NUCLEOTIDE SEQUENCE [LARGE SCALE GENOMIC DNA]</scope>
    <source>
        <strain evidence="2 3">BH030004</strain>
    </source>
</reference>
<comment type="caution">
    <text evidence="2">The sequence shown here is derived from an EMBL/GenBank/DDBJ whole genome shotgun (WGS) entry which is preliminary data.</text>
</comment>
<dbReference type="SUPFAM" id="SSF54593">
    <property type="entry name" value="Glyoxalase/Bleomycin resistance protein/Dihydroxybiphenyl dioxygenase"/>
    <property type="match status" value="1"/>
</dbReference>
<dbReference type="Pfam" id="PF00903">
    <property type="entry name" value="Glyoxalase"/>
    <property type="match status" value="1"/>
</dbReference>
<name>A0A0A5HTM5_9BACI</name>
<evidence type="ECO:0000259" key="1">
    <source>
        <dbReference type="PROSITE" id="PS51819"/>
    </source>
</evidence>
<dbReference type="EMBL" id="AVPF01000027">
    <property type="protein sequence ID" value="KGX86967.1"/>
    <property type="molecule type" value="Genomic_DNA"/>
</dbReference>
<accession>A0A0A5HTM5</accession>
<dbReference type="OrthoDB" id="2354281at2"/>
<dbReference type="InterPro" id="IPR004360">
    <property type="entry name" value="Glyas_Fos-R_dOase_dom"/>
</dbReference>
<dbReference type="InterPro" id="IPR037523">
    <property type="entry name" value="VOC_core"/>
</dbReference>
<keyword evidence="3" id="KW-1185">Reference proteome</keyword>
<dbReference type="Gene3D" id="3.10.180.10">
    <property type="entry name" value="2,3-Dihydroxybiphenyl 1,2-Dioxygenase, domain 1"/>
    <property type="match status" value="1"/>
</dbReference>
<dbReference type="RefSeq" id="WP_027446959.1">
    <property type="nucleotide sequence ID" value="NZ_AULJ01000044.1"/>
</dbReference>
<dbReference type="eggNOG" id="COG0346">
    <property type="taxonomic scope" value="Bacteria"/>
</dbReference>
<dbReference type="AlphaFoldDB" id="A0A0A5HTM5"/>
<organism evidence="2 3">
    <name type="scientific">Pontibacillus marinus BH030004 = DSM 16465</name>
    <dbReference type="NCBI Taxonomy" id="1385511"/>
    <lineage>
        <taxon>Bacteria</taxon>
        <taxon>Bacillati</taxon>
        <taxon>Bacillota</taxon>
        <taxon>Bacilli</taxon>
        <taxon>Bacillales</taxon>
        <taxon>Bacillaceae</taxon>
        <taxon>Pontibacillus</taxon>
    </lineage>
</organism>
<evidence type="ECO:0000313" key="3">
    <source>
        <dbReference type="Proteomes" id="UP000030403"/>
    </source>
</evidence>
<dbReference type="STRING" id="1385511.GCA_000425225_03354"/>
<protein>
    <recommendedName>
        <fullName evidence="1">VOC domain-containing protein</fullName>
    </recommendedName>
</protein>
<sequence>MKSPIQNLMNTVFVHVRDLKRSVRWYGDLLGQSYYFESVEDPVHNIHVNHHTSLTLDAGPSEMTKEFTPSPYPLFNLHSTNIDDAFNYVTELGYQIDSDITRFDDVSFFNVIDPDGNVIMICEG</sequence>
<proteinExistence type="predicted"/>
<gene>
    <name evidence="2" type="ORF">N783_10705</name>
</gene>
<dbReference type="CDD" id="cd06587">
    <property type="entry name" value="VOC"/>
    <property type="match status" value="1"/>
</dbReference>
<evidence type="ECO:0000313" key="2">
    <source>
        <dbReference type="EMBL" id="KGX86967.1"/>
    </source>
</evidence>
<dbReference type="InterPro" id="IPR029068">
    <property type="entry name" value="Glyas_Bleomycin-R_OHBP_Dase"/>
</dbReference>
<dbReference type="PROSITE" id="PS51819">
    <property type="entry name" value="VOC"/>
    <property type="match status" value="1"/>
</dbReference>